<keyword evidence="2" id="KW-1185">Reference proteome</keyword>
<evidence type="ECO:0000313" key="2">
    <source>
        <dbReference type="Proteomes" id="UP000249239"/>
    </source>
</evidence>
<protein>
    <submittedName>
        <fullName evidence="1">Uncharacterized protein</fullName>
    </submittedName>
</protein>
<organism evidence="1 2">
    <name type="scientific">Breznakibacter xylanolyticus</name>
    <dbReference type="NCBI Taxonomy" id="990"/>
    <lineage>
        <taxon>Bacteria</taxon>
        <taxon>Pseudomonadati</taxon>
        <taxon>Bacteroidota</taxon>
        <taxon>Bacteroidia</taxon>
        <taxon>Marinilabiliales</taxon>
        <taxon>Marinilabiliaceae</taxon>
        <taxon>Breznakibacter</taxon>
    </lineage>
</organism>
<proteinExistence type="predicted"/>
<dbReference type="EMBL" id="QKZK01000035">
    <property type="protein sequence ID" value="PZX11876.1"/>
    <property type="molecule type" value="Genomic_DNA"/>
</dbReference>
<gene>
    <name evidence="1" type="ORF">LX69_03022</name>
</gene>
<evidence type="ECO:0000313" key="1">
    <source>
        <dbReference type="EMBL" id="PZX11876.1"/>
    </source>
</evidence>
<name>A0A2W7NFK0_9BACT</name>
<reference evidence="1 2" key="1">
    <citation type="submission" date="2018-06" db="EMBL/GenBank/DDBJ databases">
        <title>Genomic Encyclopedia of Archaeal and Bacterial Type Strains, Phase II (KMG-II): from individual species to whole genera.</title>
        <authorList>
            <person name="Goeker M."/>
        </authorList>
    </citation>
    <scope>NUCLEOTIDE SEQUENCE [LARGE SCALE GENOMIC DNA]</scope>
    <source>
        <strain evidence="1 2">DSM 6779</strain>
    </source>
</reference>
<comment type="caution">
    <text evidence="1">The sequence shown here is derived from an EMBL/GenBank/DDBJ whole genome shotgun (WGS) entry which is preliminary data.</text>
</comment>
<dbReference type="AlphaFoldDB" id="A0A2W7NFK0"/>
<sequence length="40" mass="4797">MVIHSNNKARFDIHQQWCHFQKRVSQSYPTIHDTGVNYLP</sequence>
<accession>A0A2W7NFK0</accession>
<dbReference type="Proteomes" id="UP000249239">
    <property type="component" value="Unassembled WGS sequence"/>
</dbReference>